<dbReference type="PANTHER" id="PTHR37829:SF3">
    <property type="entry name" value="PROTEIN JAYE-RELATED"/>
    <property type="match status" value="1"/>
</dbReference>
<dbReference type="Pfam" id="PF26078">
    <property type="entry name" value="Baseplate_J_M"/>
    <property type="match status" value="1"/>
</dbReference>
<dbReference type="AlphaFoldDB" id="A0A6J5ITS3"/>
<feature type="domain" description="Baseplate J-like C-terminal" evidence="4">
    <location>
        <begin position="292"/>
        <end position="370"/>
    </location>
</feature>
<evidence type="ECO:0000259" key="4">
    <source>
        <dbReference type="Pfam" id="PF26079"/>
    </source>
</evidence>
<feature type="domain" description="Baseplate protein J-like barrel" evidence="2">
    <location>
        <begin position="110"/>
        <end position="177"/>
    </location>
</feature>
<gene>
    <name evidence="5" type="ORF">BLA3211_01971</name>
</gene>
<comment type="similarity">
    <text evidence="1">Belongs to the Mu gp47/PBSX XkdT family.</text>
</comment>
<dbReference type="Pfam" id="PF26079">
    <property type="entry name" value="Baseplate_J_C"/>
    <property type="match status" value="1"/>
</dbReference>
<evidence type="ECO:0000256" key="1">
    <source>
        <dbReference type="ARBA" id="ARBA00038087"/>
    </source>
</evidence>
<organism evidence="5 6">
    <name type="scientific">Burkholderia aenigmatica</name>
    <dbReference type="NCBI Taxonomy" id="2015348"/>
    <lineage>
        <taxon>Bacteria</taxon>
        <taxon>Pseudomonadati</taxon>
        <taxon>Pseudomonadota</taxon>
        <taxon>Betaproteobacteria</taxon>
        <taxon>Burkholderiales</taxon>
        <taxon>Burkholderiaceae</taxon>
        <taxon>Burkholderia</taxon>
        <taxon>Burkholderia cepacia complex</taxon>
    </lineage>
</organism>
<evidence type="ECO:0000259" key="2">
    <source>
        <dbReference type="Pfam" id="PF04865"/>
    </source>
</evidence>
<reference evidence="5 6" key="1">
    <citation type="submission" date="2020-04" db="EMBL/GenBank/DDBJ databases">
        <authorList>
            <person name="Depoorter E."/>
        </authorList>
    </citation>
    <scope>NUCLEOTIDE SEQUENCE [LARGE SCALE GENOMIC DNA]</scope>
    <source>
        <strain evidence="5 6">BCC0217</strain>
    </source>
</reference>
<evidence type="ECO:0000313" key="6">
    <source>
        <dbReference type="Proteomes" id="UP000494301"/>
    </source>
</evidence>
<protein>
    <submittedName>
        <fullName evidence="5">Phage baseplate protein</fullName>
    </submittedName>
</protein>
<accession>A0A6J5ITS3</accession>
<dbReference type="RefSeq" id="WP_006484194.1">
    <property type="nucleotide sequence ID" value="NZ_CABVQF010000057.1"/>
</dbReference>
<name>A0A6J5ITS3_9BURK</name>
<proteinExistence type="inferred from homology"/>
<evidence type="ECO:0000259" key="3">
    <source>
        <dbReference type="Pfam" id="PF26078"/>
    </source>
</evidence>
<dbReference type="InterPro" id="IPR006949">
    <property type="entry name" value="Barrel_Baseplate_J-like"/>
</dbReference>
<dbReference type="Proteomes" id="UP000494301">
    <property type="component" value="Unassembled WGS sequence"/>
</dbReference>
<evidence type="ECO:0000313" key="5">
    <source>
        <dbReference type="EMBL" id="CAB3962901.1"/>
    </source>
</evidence>
<sequence>MSTPIQVTIPSIQEAKDNARRQLQQALVDAALSAGTTLTAADIELARSNVEAMAFVQGVGVHGAYRYLRDFVAKQAIPTKAVDEYLDDWLTAYGIPRKEASVSQGALVGSGDVGQILKAGTALQSDTGLEFTVLVDAVVAADKTLAPTVVCTTPGAAGNLAAGAALSLIATVDGIDADFRVGANGLSGGTERETDPEAVYRLSQRLANPPRGSAPTDYERWALSVPGITRAWGVRTPGGPGSAGVIIMADNNEYGLPTAAQRDAVYAYIRDSRRGPPDELFVIIPEPVFVDVVLQIDPDTLAVRQAVTLELKDLFFREATPAGRIVHSHLTEAVSAAPGEFDHKFISPVVTSGGFLVAGTNQILVLRSVAFQE</sequence>
<dbReference type="InterPro" id="IPR058530">
    <property type="entry name" value="Baseplate_J-like_C"/>
</dbReference>
<dbReference type="EMBL" id="CABWIL020000006">
    <property type="protein sequence ID" value="CAB3962901.1"/>
    <property type="molecule type" value="Genomic_DNA"/>
</dbReference>
<feature type="domain" description="Baseplate J-like central" evidence="3">
    <location>
        <begin position="210"/>
        <end position="273"/>
    </location>
</feature>
<dbReference type="Pfam" id="PF04865">
    <property type="entry name" value="Baseplate_J"/>
    <property type="match status" value="1"/>
</dbReference>
<dbReference type="PANTHER" id="PTHR37829">
    <property type="entry name" value="PHAGE-LIKE ELEMENT PBSX PROTEIN XKDT"/>
    <property type="match status" value="1"/>
</dbReference>
<dbReference type="InterPro" id="IPR058531">
    <property type="entry name" value="Baseplate_J_M"/>
</dbReference>
<dbReference type="InterPro" id="IPR052399">
    <property type="entry name" value="Phage_Baseplate_Assmbl_Protein"/>
</dbReference>